<evidence type="ECO:0000256" key="1">
    <source>
        <dbReference type="SAM" id="MobiDB-lite"/>
    </source>
</evidence>
<dbReference type="Proteomes" id="UP000094094">
    <property type="component" value="Chromosome"/>
</dbReference>
<feature type="region of interest" description="Disordered" evidence="1">
    <location>
        <begin position="41"/>
        <end position="65"/>
    </location>
</feature>
<feature type="compositionally biased region" description="Basic and acidic residues" evidence="1">
    <location>
        <begin position="41"/>
        <end position="54"/>
    </location>
</feature>
<evidence type="ECO:0000313" key="3">
    <source>
        <dbReference type="Proteomes" id="UP000094094"/>
    </source>
</evidence>
<dbReference type="EMBL" id="CP017157">
    <property type="protein sequence ID" value="AOP46521.1"/>
    <property type="molecule type" value="Genomic_DNA"/>
</dbReference>
<gene>
    <name evidence="2" type="ORF">SL103_09980</name>
</gene>
<feature type="compositionally biased region" description="Low complexity" evidence="1">
    <location>
        <begin position="1"/>
        <end position="19"/>
    </location>
</feature>
<keyword evidence="3" id="KW-1185">Reference proteome</keyword>
<dbReference type="KEGG" id="slc:SL103_09980"/>
<organism evidence="2 3">
    <name type="scientific">Streptomyces lydicus</name>
    <dbReference type="NCBI Taxonomy" id="47763"/>
    <lineage>
        <taxon>Bacteria</taxon>
        <taxon>Bacillati</taxon>
        <taxon>Actinomycetota</taxon>
        <taxon>Actinomycetes</taxon>
        <taxon>Kitasatosporales</taxon>
        <taxon>Streptomycetaceae</taxon>
        <taxon>Streptomyces</taxon>
    </lineage>
</organism>
<feature type="region of interest" description="Disordered" evidence="1">
    <location>
        <begin position="1"/>
        <end position="20"/>
    </location>
</feature>
<sequence length="133" mass="14396">MAAVHPAAPPAAAADVPAAERGATSIADRVVAKIAARAAREALREESPQARTDAHATVTVHRRDDTEHFGEARLRIAVELGYPSDIGAQCRAVRRRVTERVKALANMTVPEVAVEVERLRSPLLEGHGRERVR</sequence>
<reference evidence="2 3" key="1">
    <citation type="submission" date="2016-09" db="EMBL/GenBank/DDBJ databases">
        <title>Complete genome sequencing of Streptomyces lydicus 103 and metabolic pathways analysis of antibiotic biosynthesis.</title>
        <authorList>
            <person name="Jia N."/>
            <person name="Ding M.-Z."/>
            <person name="Gao F."/>
            <person name="Yuan Y.-J."/>
        </authorList>
    </citation>
    <scope>NUCLEOTIDE SEQUENCE [LARGE SCALE GENOMIC DNA]</scope>
    <source>
        <strain evidence="2 3">103</strain>
    </source>
</reference>
<protein>
    <recommendedName>
        <fullName evidence="4">Asp23/Gls24 family envelope stress response protein</fullName>
    </recommendedName>
</protein>
<name>A0A1D7VII0_9ACTN</name>
<accession>A0A1D7VII0</accession>
<dbReference type="OrthoDB" id="4350674at2"/>
<dbReference type="AlphaFoldDB" id="A0A1D7VII0"/>
<evidence type="ECO:0008006" key="4">
    <source>
        <dbReference type="Google" id="ProtNLM"/>
    </source>
</evidence>
<evidence type="ECO:0000313" key="2">
    <source>
        <dbReference type="EMBL" id="AOP46521.1"/>
    </source>
</evidence>
<proteinExistence type="predicted"/>
<dbReference type="RefSeq" id="WP_069568407.1">
    <property type="nucleotide sequence ID" value="NZ_CP017157.1"/>
</dbReference>